<dbReference type="EMBL" id="KZ107856">
    <property type="protein sequence ID" value="OSS44605.1"/>
    <property type="molecule type" value="Genomic_DNA"/>
</dbReference>
<gene>
    <name evidence="2" type="ORF">B5807_10555</name>
</gene>
<keyword evidence="3" id="KW-1185">Reference proteome</keyword>
<feature type="region of interest" description="Disordered" evidence="1">
    <location>
        <begin position="182"/>
        <end position="202"/>
    </location>
</feature>
<name>A0A1Y2LLB8_EPING</name>
<evidence type="ECO:0000313" key="3">
    <source>
        <dbReference type="Proteomes" id="UP000193240"/>
    </source>
</evidence>
<accession>A0A1Y2LLB8</accession>
<protein>
    <submittedName>
        <fullName evidence="2">Uncharacterized protein</fullName>
    </submittedName>
</protein>
<dbReference type="InParanoid" id="A0A1Y2LLB8"/>
<feature type="compositionally biased region" description="Basic residues" evidence="1">
    <location>
        <begin position="190"/>
        <end position="202"/>
    </location>
</feature>
<feature type="region of interest" description="Disordered" evidence="1">
    <location>
        <begin position="67"/>
        <end position="104"/>
    </location>
</feature>
<proteinExistence type="predicted"/>
<evidence type="ECO:0000313" key="2">
    <source>
        <dbReference type="EMBL" id="OSS44605.1"/>
    </source>
</evidence>
<evidence type="ECO:0000256" key="1">
    <source>
        <dbReference type="SAM" id="MobiDB-lite"/>
    </source>
</evidence>
<dbReference type="Proteomes" id="UP000193240">
    <property type="component" value="Unassembled WGS sequence"/>
</dbReference>
<feature type="region of interest" description="Disordered" evidence="1">
    <location>
        <begin position="1"/>
        <end position="29"/>
    </location>
</feature>
<sequence length="202" mass="22068">MNPPDKSPSVAEVSNGYTEGASYEHQPCRPTDLMTAIPKQVEVGPEIEVAGTNTEEPYITDCRVAATETLQQSAPGHTDSGHATGDSKAMHSGSHHNGPKSDAEELTALRQANAVLTQRLRGLEGENPEERKLKLKSDEVEKLKASVKQTHIETEIIKQTLAERQAYLQELNAQIAELQPPLPFAVEGPRKKKDKAKGRKDT</sequence>
<organism evidence="2 3">
    <name type="scientific">Epicoccum nigrum</name>
    <name type="common">Soil fungus</name>
    <name type="synonym">Epicoccum purpurascens</name>
    <dbReference type="NCBI Taxonomy" id="105696"/>
    <lineage>
        <taxon>Eukaryota</taxon>
        <taxon>Fungi</taxon>
        <taxon>Dikarya</taxon>
        <taxon>Ascomycota</taxon>
        <taxon>Pezizomycotina</taxon>
        <taxon>Dothideomycetes</taxon>
        <taxon>Pleosporomycetidae</taxon>
        <taxon>Pleosporales</taxon>
        <taxon>Pleosporineae</taxon>
        <taxon>Didymellaceae</taxon>
        <taxon>Epicoccum</taxon>
    </lineage>
</organism>
<reference evidence="2 3" key="1">
    <citation type="journal article" date="2017" name="Genome Announc.">
        <title>Genome sequence of the saprophytic ascomycete Epicoccum nigrum ICMP 19927 strain isolated from New Zealand.</title>
        <authorList>
            <person name="Fokin M."/>
            <person name="Fleetwood D."/>
            <person name="Weir B.S."/>
            <person name="Villas-Boas S.G."/>
        </authorList>
    </citation>
    <scope>NUCLEOTIDE SEQUENCE [LARGE SCALE GENOMIC DNA]</scope>
    <source>
        <strain evidence="2 3">ICMP 19927</strain>
    </source>
</reference>
<dbReference type="AlphaFoldDB" id="A0A1Y2LLB8"/>